<evidence type="ECO:0008006" key="2">
    <source>
        <dbReference type="Google" id="ProtNLM"/>
    </source>
</evidence>
<accession>A0A645A9T0</accession>
<evidence type="ECO:0000313" key="1">
    <source>
        <dbReference type="EMBL" id="MPM49747.1"/>
    </source>
</evidence>
<dbReference type="EMBL" id="VSSQ01012657">
    <property type="protein sequence ID" value="MPM49747.1"/>
    <property type="molecule type" value="Genomic_DNA"/>
</dbReference>
<dbReference type="PROSITE" id="PS51257">
    <property type="entry name" value="PROKAR_LIPOPROTEIN"/>
    <property type="match status" value="1"/>
</dbReference>
<gene>
    <name evidence="1" type="ORF">SDC9_96478</name>
</gene>
<reference evidence="1" key="1">
    <citation type="submission" date="2019-08" db="EMBL/GenBank/DDBJ databases">
        <authorList>
            <person name="Kucharzyk K."/>
            <person name="Murdoch R.W."/>
            <person name="Higgins S."/>
            <person name="Loffler F."/>
        </authorList>
    </citation>
    <scope>NUCLEOTIDE SEQUENCE</scope>
</reference>
<proteinExistence type="predicted"/>
<comment type="caution">
    <text evidence="1">The sequence shown here is derived from an EMBL/GenBank/DDBJ whole genome shotgun (WGS) entry which is preliminary data.</text>
</comment>
<sequence length="223" mass="24451">MKRTAAIIIILLLILVAFSACNPSEANPPKTEASDKIVTISTPEFFNDIGKTLNTLKKEHPRAEIITRDDGLPDAAAICFGEPDGKYSYYFFGTQSGDIKEVMDGYGDQLKCAGFLTTADVFFPEMKDNMSFSDFFSLIGVSDYEYDSEEGCMQGVLDFKYNNMKVWLNTCELTTGGGREFTGIETVKKSAPVAIIDEKIDSQNDDLADAVMFDGDKGTVPAS</sequence>
<name>A0A645A9T0_9ZZZZ</name>
<dbReference type="AlphaFoldDB" id="A0A645A9T0"/>
<organism evidence="1">
    <name type="scientific">bioreactor metagenome</name>
    <dbReference type="NCBI Taxonomy" id="1076179"/>
    <lineage>
        <taxon>unclassified sequences</taxon>
        <taxon>metagenomes</taxon>
        <taxon>ecological metagenomes</taxon>
    </lineage>
</organism>
<protein>
    <recommendedName>
        <fullName evidence="2">Lipoprotein</fullName>
    </recommendedName>
</protein>